<proteinExistence type="predicted"/>
<evidence type="ECO:0000259" key="2">
    <source>
        <dbReference type="Pfam" id="PF13439"/>
    </source>
</evidence>
<protein>
    <recommendedName>
        <fullName evidence="5">Glycosyltransferase subfamily 4-like N-terminal domain-containing protein</fullName>
    </recommendedName>
</protein>
<gene>
    <name evidence="3" type="ORF">A2544_01480</name>
</gene>
<dbReference type="InterPro" id="IPR028098">
    <property type="entry name" value="Glyco_trans_4-like_N"/>
</dbReference>
<dbReference type="Gene3D" id="3.40.50.2000">
    <property type="entry name" value="Glycogen Phosphorylase B"/>
    <property type="match status" value="2"/>
</dbReference>
<dbReference type="GO" id="GO:0016757">
    <property type="term" value="F:glycosyltransferase activity"/>
    <property type="evidence" value="ECO:0007669"/>
    <property type="project" value="InterPro"/>
</dbReference>
<comment type="caution">
    <text evidence="3">The sequence shown here is derived from an EMBL/GenBank/DDBJ whole genome shotgun (WGS) entry which is preliminary data.</text>
</comment>
<evidence type="ECO:0008006" key="5">
    <source>
        <dbReference type="Google" id="ProtNLM"/>
    </source>
</evidence>
<dbReference type="CDD" id="cd03808">
    <property type="entry name" value="GT4_CapM-like"/>
    <property type="match status" value="1"/>
</dbReference>
<dbReference type="InterPro" id="IPR001296">
    <property type="entry name" value="Glyco_trans_1"/>
</dbReference>
<dbReference type="EMBL" id="MHWZ01000002">
    <property type="protein sequence ID" value="OHB18203.1"/>
    <property type="molecule type" value="Genomic_DNA"/>
</dbReference>
<reference evidence="3 4" key="1">
    <citation type="journal article" date="2016" name="Nat. Commun.">
        <title>Thousands of microbial genomes shed light on interconnected biogeochemical processes in an aquifer system.</title>
        <authorList>
            <person name="Anantharaman K."/>
            <person name="Brown C.T."/>
            <person name="Hug L.A."/>
            <person name="Sharon I."/>
            <person name="Castelle C.J."/>
            <person name="Probst A.J."/>
            <person name="Thomas B.C."/>
            <person name="Singh A."/>
            <person name="Wilkins M.J."/>
            <person name="Karaoz U."/>
            <person name="Brodie E.L."/>
            <person name="Williams K.H."/>
            <person name="Hubbard S.S."/>
            <person name="Banfield J.F."/>
        </authorList>
    </citation>
    <scope>NUCLEOTIDE SEQUENCE [LARGE SCALE GENOMIC DNA]</scope>
</reference>
<evidence type="ECO:0000313" key="4">
    <source>
        <dbReference type="Proteomes" id="UP000176868"/>
    </source>
</evidence>
<feature type="domain" description="Glycosyltransferase subfamily 4-like N-terminal" evidence="2">
    <location>
        <begin position="12"/>
        <end position="174"/>
    </location>
</feature>
<accession>A0A1G2V980</accession>
<dbReference type="PANTHER" id="PTHR12526">
    <property type="entry name" value="GLYCOSYLTRANSFERASE"/>
    <property type="match status" value="1"/>
</dbReference>
<evidence type="ECO:0000313" key="3">
    <source>
        <dbReference type="EMBL" id="OHB18203.1"/>
    </source>
</evidence>
<name>A0A1G2V980_9BACT</name>
<feature type="domain" description="Glycosyl transferase family 1" evidence="1">
    <location>
        <begin position="176"/>
        <end position="335"/>
    </location>
</feature>
<dbReference type="STRING" id="1802782.A2544_01480"/>
<dbReference type="Pfam" id="PF13439">
    <property type="entry name" value="Glyco_transf_4"/>
    <property type="match status" value="1"/>
</dbReference>
<dbReference type="Proteomes" id="UP000176868">
    <property type="component" value="Unassembled WGS sequence"/>
</dbReference>
<evidence type="ECO:0000259" key="1">
    <source>
        <dbReference type="Pfam" id="PF00534"/>
    </source>
</evidence>
<dbReference type="Pfam" id="PF00534">
    <property type="entry name" value="Glycos_transf_1"/>
    <property type="match status" value="1"/>
</dbReference>
<sequence length="359" mass="39959">MKILYGITKSNFGGAQRYVFDLAKAAQEHEHDVSVLCGGDGLLASKLKAKNINVITLDKLERDISITKEISSFFQILKFLREEKPDIFHINSSKMGGLGGLAGRLTGVKKIIFTNHGWAFNEPRPNWQKILIKFFAWITILLSHKTICVSEKTKEQIAHWPFVKNKLTVIYNGISKFNLDSNENKLLTVGTISELHRIKGLDILLKAWSKFIRKHPAKLFIVGEGGERKNLENMAYNLGISGSVDFKGFVSDARSFLSHFDIFVLASRSENLPYAILEAGLAGLPVVATSVGGIPEIIESGINGVLVPPEDSEALFSTLILLAEDNALRQRLGINLKASIQENFSFEKMVKKTLALYRN</sequence>
<dbReference type="AlphaFoldDB" id="A0A1G2V980"/>
<dbReference type="PANTHER" id="PTHR12526:SF630">
    <property type="entry name" value="GLYCOSYLTRANSFERASE"/>
    <property type="match status" value="1"/>
</dbReference>
<organism evidence="3 4">
    <name type="scientific">Candidatus Zambryskibacteria bacterium RIFOXYD2_FULL_43_10</name>
    <dbReference type="NCBI Taxonomy" id="1802782"/>
    <lineage>
        <taxon>Bacteria</taxon>
        <taxon>Candidatus Zambryskiibacteriota</taxon>
    </lineage>
</organism>
<dbReference type="SUPFAM" id="SSF53756">
    <property type="entry name" value="UDP-Glycosyltransferase/glycogen phosphorylase"/>
    <property type="match status" value="1"/>
</dbReference>